<proteinExistence type="predicted"/>
<reference evidence="1 2" key="1">
    <citation type="journal article" date="2018" name="Sci. Rep.">
        <title>Genomic signatures of local adaptation to the degree of environmental predictability in rotifers.</title>
        <authorList>
            <person name="Franch-Gras L."/>
            <person name="Hahn C."/>
            <person name="Garcia-Roger E.M."/>
            <person name="Carmona M.J."/>
            <person name="Serra M."/>
            <person name="Gomez A."/>
        </authorList>
    </citation>
    <scope>NUCLEOTIDE SEQUENCE [LARGE SCALE GENOMIC DNA]</scope>
    <source>
        <strain evidence="1">HYR1</strain>
    </source>
</reference>
<dbReference type="Proteomes" id="UP000276133">
    <property type="component" value="Unassembled WGS sequence"/>
</dbReference>
<sequence length="65" mass="7829">MFSGDLYVKKFLLNGCFYNSIILQMKFKEFIFKQRISAEYFKSENFNLIILSIKIDRQLQIAFFS</sequence>
<dbReference type="AlphaFoldDB" id="A0A3M7S820"/>
<dbReference type="EMBL" id="REGN01001879">
    <property type="protein sequence ID" value="RNA31936.1"/>
    <property type="molecule type" value="Genomic_DNA"/>
</dbReference>
<organism evidence="1 2">
    <name type="scientific">Brachionus plicatilis</name>
    <name type="common">Marine rotifer</name>
    <name type="synonym">Brachionus muelleri</name>
    <dbReference type="NCBI Taxonomy" id="10195"/>
    <lineage>
        <taxon>Eukaryota</taxon>
        <taxon>Metazoa</taxon>
        <taxon>Spiralia</taxon>
        <taxon>Gnathifera</taxon>
        <taxon>Rotifera</taxon>
        <taxon>Eurotatoria</taxon>
        <taxon>Monogononta</taxon>
        <taxon>Pseudotrocha</taxon>
        <taxon>Ploima</taxon>
        <taxon>Brachionidae</taxon>
        <taxon>Brachionus</taxon>
    </lineage>
</organism>
<evidence type="ECO:0000313" key="2">
    <source>
        <dbReference type="Proteomes" id="UP000276133"/>
    </source>
</evidence>
<comment type="caution">
    <text evidence="1">The sequence shown here is derived from an EMBL/GenBank/DDBJ whole genome shotgun (WGS) entry which is preliminary data.</text>
</comment>
<protein>
    <submittedName>
        <fullName evidence="1">Uncharacterized protein</fullName>
    </submittedName>
</protein>
<keyword evidence="2" id="KW-1185">Reference proteome</keyword>
<name>A0A3M7S820_BRAPC</name>
<evidence type="ECO:0000313" key="1">
    <source>
        <dbReference type="EMBL" id="RNA31936.1"/>
    </source>
</evidence>
<accession>A0A3M7S820</accession>
<gene>
    <name evidence="1" type="ORF">BpHYR1_026445</name>
</gene>